<accession>A0ABQ6LPN7</accession>
<dbReference type="InterPro" id="IPR035906">
    <property type="entry name" value="MetI-like_sf"/>
</dbReference>
<evidence type="ECO:0000313" key="10">
    <source>
        <dbReference type="Proteomes" id="UP001239909"/>
    </source>
</evidence>
<dbReference type="SUPFAM" id="SSF161098">
    <property type="entry name" value="MetI-like"/>
    <property type="match status" value="1"/>
</dbReference>
<evidence type="ECO:0000256" key="1">
    <source>
        <dbReference type="ARBA" id="ARBA00004429"/>
    </source>
</evidence>
<proteinExistence type="predicted"/>
<protein>
    <recommendedName>
        <fullName evidence="11">ABC transmembrane type-1 domain-containing protein</fullName>
    </recommendedName>
</protein>
<keyword evidence="5" id="KW-0812">Transmembrane</keyword>
<evidence type="ECO:0000313" key="9">
    <source>
        <dbReference type="EMBL" id="GMG84536.1"/>
    </source>
</evidence>
<keyword evidence="3" id="KW-1003">Cell membrane</keyword>
<keyword evidence="10" id="KW-1185">Reference proteome</keyword>
<feature type="region of interest" description="Disordered" evidence="8">
    <location>
        <begin position="142"/>
        <end position="165"/>
    </location>
</feature>
<gene>
    <name evidence="9" type="ORF">LNKW23_37520</name>
</gene>
<organism evidence="9 10">
    <name type="scientific">Paralimibaculum aggregatum</name>
    <dbReference type="NCBI Taxonomy" id="3036245"/>
    <lineage>
        <taxon>Bacteria</taxon>
        <taxon>Pseudomonadati</taxon>
        <taxon>Pseudomonadota</taxon>
        <taxon>Alphaproteobacteria</taxon>
        <taxon>Rhodobacterales</taxon>
        <taxon>Paracoccaceae</taxon>
        <taxon>Paralimibaculum</taxon>
    </lineage>
</organism>
<evidence type="ECO:0000256" key="7">
    <source>
        <dbReference type="ARBA" id="ARBA00023136"/>
    </source>
</evidence>
<name>A0ABQ6LPN7_9RHOB</name>
<keyword evidence="2" id="KW-0813">Transport</keyword>
<dbReference type="EMBL" id="BSYI01000038">
    <property type="protein sequence ID" value="GMG84536.1"/>
    <property type="molecule type" value="Genomic_DNA"/>
</dbReference>
<comment type="subcellular location">
    <subcellularLocation>
        <location evidence="1">Cell inner membrane</location>
        <topology evidence="1">Multi-pass membrane protein</topology>
    </subcellularLocation>
</comment>
<evidence type="ECO:0008006" key="11">
    <source>
        <dbReference type="Google" id="ProtNLM"/>
    </source>
</evidence>
<evidence type="ECO:0000256" key="6">
    <source>
        <dbReference type="ARBA" id="ARBA00022989"/>
    </source>
</evidence>
<dbReference type="PANTHER" id="PTHR43357:SF4">
    <property type="entry name" value="INNER MEMBRANE ABC TRANSPORTER PERMEASE PROTEIN YDCV"/>
    <property type="match status" value="1"/>
</dbReference>
<evidence type="ECO:0000256" key="4">
    <source>
        <dbReference type="ARBA" id="ARBA00022519"/>
    </source>
</evidence>
<comment type="caution">
    <text evidence="9">The sequence shown here is derived from an EMBL/GenBank/DDBJ whole genome shotgun (WGS) entry which is preliminary data.</text>
</comment>
<evidence type="ECO:0000256" key="2">
    <source>
        <dbReference type="ARBA" id="ARBA00022448"/>
    </source>
</evidence>
<sequence>MAPLAIPAIITAAAILGVFRILGLHRSLAGLVLAHVVLTLPHLLSTLSATRNLFDLRLDDAAASCVGAPAITFRRITLSLIAPAVVSGLLFAKVISFDEPIVSLFLSSPAVRSLTAQMWSNMRATPIPGSRRSRPCCSWSRSARAGTMASPGVAPAASQASEGTP</sequence>
<reference evidence="9 10" key="1">
    <citation type="submission" date="2023-04" db="EMBL/GenBank/DDBJ databases">
        <title>Marinoamorphus aggregata gen. nov., sp. Nov., isolate from tissue of brittle star Ophioplocus japonicus.</title>
        <authorList>
            <person name="Kawano K."/>
            <person name="Sawayama S."/>
            <person name="Nakagawa S."/>
        </authorList>
    </citation>
    <scope>NUCLEOTIDE SEQUENCE [LARGE SCALE GENOMIC DNA]</scope>
    <source>
        <strain evidence="9 10">NKW23</strain>
    </source>
</reference>
<dbReference type="Proteomes" id="UP001239909">
    <property type="component" value="Unassembled WGS sequence"/>
</dbReference>
<keyword evidence="7" id="KW-0472">Membrane</keyword>
<dbReference type="Gene3D" id="1.10.3720.10">
    <property type="entry name" value="MetI-like"/>
    <property type="match status" value="1"/>
</dbReference>
<keyword evidence="4" id="KW-0997">Cell inner membrane</keyword>
<evidence type="ECO:0000256" key="3">
    <source>
        <dbReference type="ARBA" id="ARBA00022475"/>
    </source>
</evidence>
<evidence type="ECO:0000256" key="8">
    <source>
        <dbReference type="SAM" id="MobiDB-lite"/>
    </source>
</evidence>
<evidence type="ECO:0000256" key="5">
    <source>
        <dbReference type="ARBA" id="ARBA00022692"/>
    </source>
</evidence>
<keyword evidence="6" id="KW-1133">Transmembrane helix</keyword>
<dbReference type="PANTHER" id="PTHR43357">
    <property type="entry name" value="INNER MEMBRANE ABC TRANSPORTER PERMEASE PROTEIN YDCV"/>
    <property type="match status" value="1"/>
</dbReference>